<keyword evidence="3" id="KW-0804">Transcription</keyword>
<dbReference type="Proteomes" id="UP000829194">
    <property type="component" value="Chromosome"/>
</dbReference>
<dbReference type="SMART" id="SM00342">
    <property type="entry name" value="HTH_ARAC"/>
    <property type="match status" value="1"/>
</dbReference>
<dbReference type="InterPro" id="IPR009057">
    <property type="entry name" value="Homeodomain-like_sf"/>
</dbReference>
<accession>A0ABY3X7W5</accession>
<dbReference type="Gene3D" id="1.10.10.60">
    <property type="entry name" value="Homeodomain-like"/>
    <property type="match status" value="2"/>
</dbReference>
<evidence type="ECO:0000259" key="4">
    <source>
        <dbReference type="PROSITE" id="PS01124"/>
    </source>
</evidence>
<organism evidence="5 6">
    <name type="scientific">Lysobacter gummosus</name>
    <dbReference type="NCBI Taxonomy" id="262324"/>
    <lineage>
        <taxon>Bacteria</taxon>
        <taxon>Pseudomonadati</taxon>
        <taxon>Pseudomonadota</taxon>
        <taxon>Gammaproteobacteria</taxon>
        <taxon>Lysobacterales</taxon>
        <taxon>Lysobacteraceae</taxon>
        <taxon>Lysobacter</taxon>
    </lineage>
</organism>
<proteinExistence type="predicted"/>
<dbReference type="EMBL" id="CP093547">
    <property type="protein sequence ID" value="UNP27579.1"/>
    <property type="molecule type" value="Genomic_DNA"/>
</dbReference>
<dbReference type="PANTHER" id="PTHR46796:SF2">
    <property type="entry name" value="TRANSCRIPTIONAL REGULATORY PROTEIN"/>
    <property type="match status" value="1"/>
</dbReference>
<dbReference type="SUPFAM" id="SSF51215">
    <property type="entry name" value="Regulatory protein AraC"/>
    <property type="match status" value="1"/>
</dbReference>
<reference evidence="5 6" key="1">
    <citation type="submission" date="2022-03" db="EMBL/GenBank/DDBJ databases">
        <title>Complete genome sequence of Lysobacter capsici VKM B-2533 and Lysobacter gummosus 10.1.1, promising sources of lytic agents.</title>
        <authorList>
            <person name="Tarlachkov S.V."/>
            <person name="Kudryakova I.V."/>
            <person name="Afoshin A.S."/>
            <person name="Leontyevskaya E.A."/>
            <person name="Leontyevskaya N.V."/>
        </authorList>
    </citation>
    <scope>NUCLEOTIDE SEQUENCE [LARGE SCALE GENOMIC DNA]</scope>
    <source>
        <strain evidence="5 6">10.1.1</strain>
    </source>
</reference>
<name>A0ABY3X7W5_9GAMM</name>
<keyword evidence="6" id="KW-1185">Reference proteome</keyword>
<evidence type="ECO:0000256" key="1">
    <source>
        <dbReference type="ARBA" id="ARBA00023015"/>
    </source>
</evidence>
<sequence>MPEQIRYLATALTGIDAMSAVTARAYPRHVHDQYGIGVVDAGGHASASDRRQVEAGPGQLIFVNPGEVHDGRAIGGRPRAWRMLYLDQQMVDQARIQIADGARRPLTFAAAVFGDERVRRVFESAYAVLTGSAAISGSAAAMARETALLRLLAASDVNATTPARAAAGATAPVRRARDRIEAEPAAELSLAELSAEAGVSRYQLIRGFAREFGLTPHAYIVQRRIALARRLIRLGHSAADAALQAGFCDQSHLNRCFVRQFGVTPNRYARRLG</sequence>
<gene>
    <name evidence="5" type="ORF">MOV92_13685</name>
</gene>
<dbReference type="Pfam" id="PF02311">
    <property type="entry name" value="AraC_binding"/>
    <property type="match status" value="1"/>
</dbReference>
<evidence type="ECO:0000313" key="6">
    <source>
        <dbReference type="Proteomes" id="UP000829194"/>
    </source>
</evidence>
<evidence type="ECO:0000256" key="3">
    <source>
        <dbReference type="ARBA" id="ARBA00023163"/>
    </source>
</evidence>
<dbReference type="RefSeq" id="WP_057943283.1">
    <property type="nucleotide sequence ID" value="NZ_CP011131.1"/>
</dbReference>
<evidence type="ECO:0000313" key="5">
    <source>
        <dbReference type="EMBL" id="UNP27579.1"/>
    </source>
</evidence>
<dbReference type="PANTHER" id="PTHR46796">
    <property type="entry name" value="HTH-TYPE TRANSCRIPTIONAL ACTIVATOR RHAS-RELATED"/>
    <property type="match status" value="1"/>
</dbReference>
<dbReference type="InterPro" id="IPR003313">
    <property type="entry name" value="AraC-bd"/>
</dbReference>
<protein>
    <submittedName>
        <fullName evidence="5">AraC family transcriptional regulator</fullName>
    </submittedName>
</protein>
<dbReference type="SUPFAM" id="SSF46689">
    <property type="entry name" value="Homeodomain-like"/>
    <property type="match status" value="2"/>
</dbReference>
<dbReference type="InterPro" id="IPR037923">
    <property type="entry name" value="HTH-like"/>
</dbReference>
<dbReference type="PROSITE" id="PS01124">
    <property type="entry name" value="HTH_ARAC_FAMILY_2"/>
    <property type="match status" value="1"/>
</dbReference>
<keyword evidence="1" id="KW-0805">Transcription regulation</keyword>
<dbReference type="InterPro" id="IPR018060">
    <property type="entry name" value="HTH_AraC"/>
</dbReference>
<dbReference type="Pfam" id="PF12833">
    <property type="entry name" value="HTH_18"/>
    <property type="match status" value="1"/>
</dbReference>
<dbReference type="InterPro" id="IPR050204">
    <property type="entry name" value="AraC_XylS_family_regulators"/>
</dbReference>
<keyword evidence="2" id="KW-0238">DNA-binding</keyword>
<evidence type="ECO:0000256" key="2">
    <source>
        <dbReference type="ARBA" id="ARBA00023125"/>
    </source>
</evidence>
<feature type="domain" description="HTH araC/xylS-type" evidence="4">
    <location>
        <begin position="174"/>
        <end position="271"/>
    </location>
</feature>